<organism evidence="1 2">
    <name type="scientific">Lepidopterella palustris CBS 459.81</name>
    <dbReference type="NCBI Taxonomy" id="1314670"/>
    <lineage>
        <taxon>Eukaryota</taxon>
        <taxon>Fungi</taxon>
        <taxon>Dikarya</taxon>
        <taxon>Ascomycota</taxon>
        <taxon>Pezizomycotina</taxon>
        <taxon>Dothideomycetes</taxon>
        <taxon>Pleosporomycetidae</taxon>
        <taxon>Mytilinidiales</taxon>
        <taxon>Argynnaceae</taxon>
        <taxon>Lepidopterella</taxon>
    </lineage>
</organism>
<evidence type="ECO:0000313" key="1">
    <source>
        <dbReference type="EMBL" id="OCK77737.1"/>
    </source>
</evidence>
<gene>
    <name evidence="1" type="ORF">K432DRAFT_271765</name>
</gene>
<protein>
    <submittedName>
        <fullName evidence="1">Uncharacterized protein</fullName>
    </submittedName>
</protein>
<accession>A0A8E2E5G5</accession>
<feature type="non-terminal residue" evidence="1">
    <location>
        <position position="85"/>
    </location>
</feature>
<proteinExistence type="predicted"/>
<reference evidence="1 2" key="1">
    <citation type="journal article" date="2016" name="Nat. Commun.">
        <title>Ectomycorrhizal ecology is imprinted in the genome of the dominant symbiotic fungus Cenococcum geophilum.</title>
        <authorList>
            <consortium name="DOE Joint Genome Institute"/>
            <person name="Peter M."/>
            <person name="Kohler A."/>
            <person name="Ohm R.A."/>
            <person name="Kuo A."/>
            <person name="Krutzmann J."/>
            <person name="Morin E."/>
            <person name="Arend M."/>
            <person name="Barry K.W."/>
            <person name="Binder M."/>
            <person name="Choi C."/>
            <person name="Clum A."/>
            <person name="Copeland A."/>
            <person name="Grisel N."/>
            <person name="Haridas S."/>
            <person name="Kipfer T."/>
            <person name="LaButti K."/>
            <person name="Lindquist E."/>
            <person name="Lipzen A."/>
            <person name="Maire R."/>
            <person name="Meier B."/>
            <person name="Mihaltcheva S."/>
            <person name="Molinier V."/>
            <person name="Murat C."/>
            <person name="Poggeler S."/>
            <person name="Quandt C.A."/>
            <person name="Sperisen C."/>
            <person name="Tritt A."/>
            <person name="Tisserant E."/>
            <person name="Crous P.W."/>
            <person name="Henrissat B."/>
            <person name="Nehls U."/>
            <person name="Egli S."/>
            <person name="Spatafora J.W."/>
            <person name="Grigoriev I.V."/>
            <person name="Martin F.M."/>
        </authorList>
    </citation>
    <scope>NUCLEOTIDE SEQUENCE [LARGE SCALE GENOMIC DNA]</scope>
    <source>
        <strain evidence="1 2">CBS 459.81</strain>
    </source>
</reference>
<dbReference type="EMBL" id="KV745103">
    <property type="protein sequence ID" value="OCK77737.1"/>
    <property type="molecule type" value="Genomic_DNA"/>
</dbReference>
<name>A0A8E2E5G5_9PEZI</name>
<evidence type="ECO:0000313" key="2">
    <source>
        <dbReference type="Proteomes" id="UP000250266"/>
    </source>
</evidence>
<keyword evidence="2" id="KW-1185">Reference proteome</keyword>
<feature type="non-terminal residue" evidence="1">
    <location>
        <position position="1"/>
    </location>
</feature>
<dbReference type="Proteomes" id="UP000250266">
    <property type="component" value="Unassembled WGS sequence"/>
</dbReference>
<sequence length="85" mass="9279">EHTRTGKLDSINTAVVTAAYSVRTTPEEGDSLPGRLNDYSVMFETRYERTGDIADVEATIEVAHRAVDSTPEGHPDRAGYLNNLG</sequence>
<dbReference type="AlphaFoldDB" id="A0A8E2E5G5"/>
<dbReference type="OrthoDB" id="3945816at2759"/>